<dbReference type="PROSITE" id="PS50827">
    <property type="entry name" value="DDT"/>
    <property type="match status" value="1"/>
</dbReference>
<feature type="region of interest" description="Disordered" evidence="5">
    <location>
        <begin position="468"/>
        <end position="498"/>
    </location>
</feature>
<keyword evidence="9" id="KW-1185">Reference proteome</keyword>
<dbReference type="PANTHER" id="PTHR46510:SF1">
    <property type="entry name" value="BROMODOMAIN ADJACENT TO ZINC FINGER DOMAIN PROTEIN 1A"/>
    <property type="match status" value="1"/>
</dbReference>
<dbReference type="Pfam" id="PF02791">
    <property type="entry name" value="DDT"/>
    <property type="match status" value="1"/>
</dbReference>
<feature type="domain" description="DDT" evidence="6">
    <location>
        <begin position="241"/>
        <end position="306"/>
    </location>
</feature>
<dbReference type="PANTHER" id="PTHR46510">
    <property type="entry name" value="BROMODOMAIN ADJACENT TO ZINC FINGER DOMAIN PROTEIN 1A"/>
    <property type="match status" value="1"/>
</dbReference>
<evidence type="ECO:0000256" key="2">
    <source>
        <dbReference type="ARBA" id="ARBA00023054"/>
    </source>
</evidence>
<feature type="compositionally biased region" description="Polar residues" evidence="5">
    <location>
        <begin position="178"/>
        <end position="189"/>
    </location>
</feature>
<evidence type="ECO:0000313" key="9">
    <source>
        <dbReference type="Proteomes" id="UP001558652"/>
    </source>
</evidence>
<feature type="domain" description="WAC" evidence="7">
    <location>
        <begin position="1"/>
        <end position="39"/>
    </location>
</feature>
<dbReference type="GO" id="GO:0000785">
    <property type="term" value="C:chromatin"/>
    <property type="evidence" value="ECO:0007669"/>
    <property type="project" value="UniProtKB-ARBA"/>
</dbReference>
<feature type="compositionally biased region" description="Basic and acidic residues" evidence="5">
    <location>
        <begin position="469"/>
        <end position="482"/>
    </location>
</feature>
<dbReference type="PROSITE" id="PS51136">
    <property type="entry name" value="WAC"/>
    <property type="match status" value="1"/>
</dbReference>
<dbReference type="InterPro" id="IPR047171">
    <property type="entry name" value="BAZ1A"/>
</dbReference>
<accession>A0ABD0Y620</accession>
<dbReference type="AlphaFoldDB" id="A0ABD0Y620"/>
<evidence type="ECO:0000313" key="8">
    <source>
        <dbReference type="EMBL" id="KAL1122830.1"/>
    </source>
</evidence>
<evidence type="ECO:0000256" key="3">
    <source>
        <dbReference type="ARBA" id="ARBA00023242"/>
    </source>
</evidence>
<comment type="subcellular location">
    <subcellularLocation>
        <location evidence="1 4">Nucleus</location>
    </subcellularLocation>
</comment>
<dbReference type="InterPro" id="IPR028942">
    <property type="entry name" value="WHIM1_dom"/>
</dbReference>
<dbReference type="InterPro" id="IPR018501">
    <property type="entry name" value="DDT_dom"/>
</dbReference>
<feature type="region of interest" description="Disordered" evidence="5">
    <location>
        <begin position="146"/>
        <end position="221"/>
    </location>
</feature>
<evidence type="ECO:0000256" key="5">
    <source>
        <dbReference type="SAM" id="MobiDB-lite"/>
    </source>
</evidence>
<dbReference type="EMBL" id="JBFDAA010000013">
    <property type="protein sequence ID" value="KAL1122830.1"/>
    <property type="molecule type" value="Genomic_DNA"/>
</dbReference>
<keyword evidence="3 4" id="KW-0539">Nucleus</keyword>
<comment type="caution">
    <text evidence="8">The sequence shown here is derived from an EMBL/GenBank/DDBJ whole genome shotgun (WGS) entry which is preliminary data.</text>
</comment>
<evidence type="ECO:0000256" key="1">
    <source>
        <dbReference type="ARBA" id="ARBA00004123"/>
    </source>
</evidence>
<dbReference type="GO" id="GO:0005634">
    <property type="term" value="C:nucleus"/>
    <property type="evidence" value="ECO:0007669"/>
    <property type="project" value="UniProtKB-SubCell"/>
</dbReference>
<dbReference type="InterPro" id="IPR013136">
    <property type="entry name" value="WSTF_Acf1_Cbp146"/>
</dbReference>
<dbReference type="Proteomes" id="UP001558652">
    <property type="component" value="Unassembled WGS sequence"/>
</dbReference>
<sequence>MASLCERRSLIELAEDVYLFVKDRYFIGETVEANLPDGSFGSCHILAVIPPTNEELENYEANNVKNGERYWPPATLYKYEVETMDEKELTISADQIFRKKTAYNKDKNRLYIKQFVHLDAGYWRLKESSNTKYGISRVKFDQIFCGNPPDMKQKTNPPLKKKNGTEKGKRQETLNKYFKQTNVRQSMSPRKSPKKGDIRGSRLPSKFSNQKRRRRTKKEMEDASILQELPIPNAVETKIPIEYFGDVIMIMEFLESFKKILNVRDFFPHGVNLDIMERALLEEEVAGPLCDLIQLFLAGIFDLQDQESEEIRETDVKINPNLVLDRGDANTMKMLRKATASEAWVRQCHGANVSQLVLDTSTLSEILRLHLLTSGARKKDKVAKWRYQARGGYCNYDDPAIVLKLNKPHIIQHLGQASICELPIGDKIIVLNCLMNQILTYSAARDILEEGLTKVKQYRAELRGLNGAEAKRGRQKEQKTNEEGAEEDNSKSLRSNEGVKEKVQSEIAKALAQAQILPLGMDRAFRRFWVFQTLPGLFVERSNEGTFGTCLPKGTPNFSDDSDKILYVRKLFEEGGDKENFSEKKLQSLQVNSPSKKLLTENNDAKSPLVLRYNTFSMNWA</sequence>
<proteinExistence type="predicted"/>
<gene>
    <name evidence="8" type="ORF">AAG570_003156</name>
</gene>
<protein>
    <recommendedName>
        <fullName evidence="10">DDT domain-containing protein</fullName>
    </recommendedName>
</protein>
<name>A0ABD0Y620_9HEMI</name>
<evidence type="ECO:0008006" key="10">
    <source>
        <dbReference type="Google" id="ProtNLM"/>
    </source>
</evidence>
<dbReference type="SMART" id="SM00571">
    <property type="entry name" value="DDT"/>
    <property type="match status" value="1"/>
</dbReference>
<dbReference type="Pfam" id="PF15612">
    <property type="entry name" value="WHIM1"/>
    <property type="match status" value="1"/>
</dbReference>
<keyword evidence="2" id="KW-0175">Coiled coil</keyword>
<reference evidence="8 9" key="1">
    <citation type="submission" date="2024-07" db="EMBL/GenBank/DDBJ databases">
        <title>Chromosome-level genome assembly of the water stick insect Ranatra chinensis (Heteroptera: Nepidae).</title>
        <authorList>
            <person name="Liu X."/>
        </authorList>
    </citation>
    <scope>NUCLEOTIDE SEQUENCE [LARGE SCALE GENOMIC DNA]</scope>
    <source>
        <strain evidence="8">Cailab_2021Rc</strain>
        <tissue evidence="8">Muscle</tissue>
    </source>
</reference>
<evidence type="ECO:0000259" key="6">
    <source>
        <dbReference type="PROSITE" id="PS50827"/>
    </source>
</evidence>
<dbReference type="InterPro" id="IPR028941">
    <property type="entry name" value="WHIM2_dom"/>
</dbReference>
<feature type="compositionally biased region" description="Basic and acidic residues" evidence="5">
    <location>
        <begin position="163"/>
        <end position="173"/>
    </location>
</feature>
<dbReference type="Pfam" id="PF15613">
    <property type="entry name" value="WSD"/>
    <property type="match status" value="1"/>
</dbReference>
<evidence type="ECO:0000259" key="7">
    <source>
        <dbReference type="PROSITE" id="PS51136"/>
    </source>
</evidence>
<evidence type="ECO:0000256" key="4">
    <source>
        <dbReference type="PROSITE-ProRule" id="PRU00475"/>
    </source>
</evidence>
<organism evidence="8 9">
    <name type="scientific">Ranatra chinensis</name>
    <dbReference type="NCBI Taxonomy" id="642074"/>
    <lineage>
        <taxon>Eukaryota</taxon>
        <taxon>Metazoa</taxon>
        <taxon>Ecdysozoa</taxon>
        <taxon>Arthropoda</taxon>
        <taxon>Hexapoda</taxon>
        <taxon>Insecta</taxon>
        <taxon>Pterygota</taxon>
        <taxon>Neoptera</taxon>
        <taxon>Paraneoptera</taxon>
        <taxon>Hemiptera</taxon>
        <taxon>Heteroptera</taxon>
        <taxon>Panheteroptera</taxon>
        <taxon>Nepomorpha</taxon>
        <taxon>Nepidae</taxon>
        <taxon>Ranatrinae</taxon>
        <taxon>Ranatra</taxon>
    </lineage>
</organism>